<dbReference type="Proteomes" id="UP000193240">
    <property type="component" value="Unassembled WGS sequence"/>
</dbReference>
<keyword evidence="3" id="KW-1185">Reference proteome</keyword>
<organism evidence="2 3">
    <name type="scientific">Epicoccum nigrum</name>
    <name type="common">Soil fungus</name>
    <name type="synonym">Epicoccum purpurascens</name>
    <dbReference type="NCBI Taxonomy" id="105696"/>
    <lineage>
        <taxon>Eukaryota</taxon>
        <taxon>Fungi</taxon>
        <taxon>Dikarya</taxon>
        <taxon>Ascomycota</taxon>
        <taxon>Pezizomycotina</taxon>
        <taxon>Dothideomycetes</taxon>
        <taxon>Pleosporomycetidae</taxon>
        <taxon>Pleosporales</taxon>
        <taxon>Pleosporineae</taxon>
        <taxon>Didymellaceae</taxon>
        <taxon>Epicoccum</taxon>
    </lineage>
</organism>
<reference evidence="2 3" key="1">
    <citation type="journal article" date="2017" name="Genome Announc.">
        <title>Genome sequence of the saprophytic ascomycete Epicoccum nigrum ICMP 19927 strain isolated from New Zealand.</title>
        <authorList>
            <person name="Fokin M."/>
            <person name="Fleetwood D."/>
            <person name="Weir B.S."/>
            <person name="Villas-Boas S.G."/>
        </authorList>
    </citation>
    <scope>NUCLEOTIDE SEQUENCE [LARGE SCALE GENOMIC DNA]</scope>
    <source>
        <strain evidence="2 3">ICMP 19927</strain>
    </source>
</reference>
<proteinExistence type="predicted"/>
<evidence type="ECO:0000313" key="2">
    <source>
        <dbReference type="EMBL" id="OSS43990.1"/>
    </source>
</evidence>
<feature type="chain" id="PRO_5012892398" evidence="1">
    <location>
        <begin position="24"/>
        <end position="135"/>
    </location>
</feature>
<dbReference type="InParanoid" id="A0A1Y2LJS0"/>
<gene>
    <name evidence="2" type="ORF">B5807_11388</name>
</gene>
<dbReference type="EMBL" id="KZ107860">
    <property type="protein sequence ID" value="OSS43990.1"/>
    <property type="molecule type" value="Genomic_DNA"/>
</dbReference>
<sequence length="135" mass="13984">MKTPLLTSSLTLLLLTTSTTALAFPNIRPLNTYPLATLQLANDLTGANALRSLPANGAPTTLAALFAGSALVRNGALKATSLQNVAPGVAVRCVLRRPGGEEVGSVSEQVTWLDLDGDKEGAREVDVAAWTVACQ</sequence>
<accession>A0A1Y2LJS0</accession>
<feature type="signal peptide" evidence="1">
    <location>
        <begin position="1"/>
        <end position="23"/>
    </location>
</feature>
<evidence type="ECO:0000256" key="1">
    <source>
        <dbReference type="SAM" id="SignalP"/>
    </source>
</evidence>
<dbReference type="AlphaFoldDB" id="A0A1Y2LJS0"/>
<name>A0A1Y2LJS0_EPING</name>
<protein>
    <submittedName>
        <fullName evidence="2">Uncharacterized protein</fullName>
    </submittedName>
</protein>
<keyword evidence="1" id="KW-0732">Signal</keyword>
<evidence type="ECO:0000313" key="3">
    <source>
        <dbReference type="Proteomes" id="UP000193240"/>
    </source>
</evidence>